<feature type="region of interest" description="Disordered" evidence="1">
    <location>
        <begin position="55"/>
        <end position="95"/>
    </location>
</feature>
<dbReference type="Proteomes" id="UP000593567">
    <property type="component" value="Unassembled WGS sequence"/>
</dbReference>
<keyword evidence="3" id="KW-1185">Reference proteome</keyword>
<feature type="compositionally biased region" description="Gly residues" evidence="1">
    <location>
        <begin position="62"/>
        <end position="73"/>
    </location>
</feature>
<reference evidence="2" key="1">
    <citation type="submission" date="2020-06" db="EMBL/GenBank/DDBJ databases">
        <title>Draft genome of Bugula neritina, a colonial animal packing powerful symbionts and potential medicines.</title>
        <authorList>
            <person name="Rayko M."/>
        </authorList>
    </citation>
    <scope>NUCLEOTIDE SEQUENCE [LARGE SCALE GENOMIC DNA]</scope>
    <source>
        <strain evidence="2">Kwan_BN1</strain>
    </source>
</reference>
<sequence>MASSYSLYNGLGHPNLLTPTSSEMSIGLNRHHLYNSYGSGLCRAYCQVILGSFTSQSQSDGTGSGGNTGGTGGSDIENNDPEGTSAPSLDDLDKL</sequence>
<accession>A0A7J7K8A9</accession>
<protein>
    <submittedName>
        <fullName evidence="2">Uncharacterized protein</fullName>
    </submittedName>
</protein>
<evidence type="ECO:0000256" key="1">
    <source>
        <dbReference type="SAM" id="MobiDB-lite"/>
    </source>
</evidence>
<organism evidence="2 3">
    <name type="scientific">Bugula neritina</name>
    <name type="common">Brown bryozoan</name>
    <name type="synonym">Sertularia neritina</name>
    <dbReference type="NCBI Taxonomy" id="10212"/>
    <lineage>
        <taxon>Eukaryota</taxon>
        <taxon>Metazoa</taxon>
        <taxon>Spiralia</taxon>
        <taxon>Lophotrochozoa</taxon>
        <taxon>Bryozoa</taxon>
        <taxon>Gymnolaemata</taxon>
        <taxon>Cheilostomatida</taxon>
        <taxon>Flustrina</taxon>
        <taxon>Buguloidea</taxon>
        <taxon>Bugulidae</taxon>
        <taxon>Bugula</taxon>
    </lineage>
</organism>
<evidence type="ECO:0000313" key="3">
    <source>
        <dbReference type="Proteomes" id="UP000593567"/>
    </source>
</evidence>
<gene>
    <name evidence="2" type="ORF">EB796_007833</name>
</gene>
<evidence type="ECO:0000313" key="2">
    <source>
        <dbReference type="EMBL" id="KAF6033858.1"/>
    </source>
</evidence>
<proteinExistence type="predicted"/>
<name>A0A7J7K8A9_BUGNE</name>
<dbReference type="AlphaFoldDB" id="A0A7J7K8A9"/>
<dbReference type="EMBL" id="VXIV02001219">
    <property type="protein sequence ID" value="KAF6033858.1"/>
    <property type="molecule type" value="Genomic_DNA"/>
</dbReference>
<comment type="caution">
    <text evidence="2">The sequence shown here is derived from an EMBL/GenBank/DDBJ whole genome shotgun (WGS) entry which is preliminary data.</text>
</comment>